<keyword evidence="8" id="KW-0067">ATP-binding</keyword>
<dbReference type="Proteomes" id="UP000192223">
    <property type="component" value="Unplaced"/>
</dbReference>
<reference evidence="12" key="1">
    <citation type="submission" date="2025-08" db="UniProtKB">
        <authorList>
            <consortium name="RefSeq"/>
        </authorList>
    </citation>
    <scope>IDENTIFICATION</scope>
    <source>
        <tissue evidence="12">Entire body</tissue>
    </source>
</reference>
<evidence type="ECO:0000256" key="4">
    <source>
        <dbReference type="ARBA" id="ARBA00020720"/>
    </source>
</evidence>
<dbReference type="AlphaFoldDB" id="A0A1W4WW36"/>
<evidence type="ECO:0000256" key="7">
    <source>
        <dbReference type="ARBA" id="ARBA00022777"/>
    </source>
</evidence>
<dbReference type="KEGG" id="apln:108736693"/>
<dbReference type="EC" id="2.7.1.31" evidence="3"/>
<evidence type="ECO:0000256" key="6">
    <source>
        <dbReference type="ARBA" id="ARBA00022741"/>
    </source>
</evidence>
<keyword evidence="11" id="KW-1185">Reference proteome</keyword>
<dbReference type="OrthoDB" id="44918at2759"/>
<dbReference type="InterPro" id="IPR025286">
    <property type="entry name" value="MOFRL_assoc_dom"/>
</dbReference>
<dbReference type="FunFam" id="3.40.50.10180:FF:000001">
    <property type="entry name" value="Glycerate kinase"/>
    <property type="match status" value="1"/>
</dbReference>
<dbReference type="InterPro" id="IPR038614">
    <property type="entry name" value="GK_N_sf"/>
</dbReference>
<proteinExistence type="inferred from homology"/>
<evidence type="ECO:0000256" key="8">
    <source>
        <dbReference type="ARBA" id="ARBA00022840"/>
    </source>
</evidence>
<dbReference type="Gene3D" id="3.40.1480.10">
    <property type="entry name" value="MOFRL domain"/>
    <property type="match status" value="1"/>
</dbReference>
<dbReference type="GeneID" id="108736693"/>
<evidence type="ECO:0000259" key="10">
    <source>
        <dbReference type="Pfam" id="PF13660"/>
    </source>
</evidence>
<dbReference type="InterPro" id="IPR037035">
    <property type="entry name" value="GK-like_C_sf"/>
</dbReference>
<protein>
    <recommendedName>
        <fullName evidence="4">Glycerate kinase</fullName>
        <ecNumber evidence="3">2.7.1.31</ecNumber>
    </recommendedName>
</protein>
<dbReference type="RefSeq" id="XP_018324722.1">
    <property type="nucleotide sequence ID" value="XM_018469220.2"/>
</dbReference>
<evidence type="ECO:0000313" key="11">
    <source>
        <dbReference type="Proteomes" id="UP000192223"/>
    </source>
</evidence>
<comment type="similarity">
    <text evidence="2">Belongs to the glycerate kinase type-2 family.</text>
</comment>
<dbReference type="InterPro" id="IPR007835">
    <property type="entry name" value="MOFRL"/>
</dbReference>
<dbReference type="InterPro" id="IPR039760">
    <property type="entry name" value="MOFRL_protein"/>
</dbReference>
<evidence type="ECO:0000256" key="3">
    <source>
        <dbReference type="ARBA" id="ARBA00012101"/>
    </source>
</evidence>
<dbReference type="Pfam" id="PF13660">
    <property type="entry name" value="DUF4147"/>
    <property type="match status" value="1"/>
</dbReference>
<dbReference type="STRING" id="224129.A0A1W4WW36"/>
<dbReference type="InParanoid" id="A0A1W4WW36"/>
<gene>
    <name evidence="12" type="primary">LOC108736693</name>
</gene>
<keyword evidence="5" id="KW-0808">Transferase</keyword>
<dbReference type="FunCoup" id="A0A1W4WW36">
    <property type="interactions" value="221"/>
</dbReference>
<dbReference type="SUPFAM" id="SSF82544">
    <property type="entry name" value="GckA/TtuD-like"/>
    <property type="match status" value="1"/>
</dbReference>
<dbReference type="GO" id="GO:0005737">
    <property type="term" value="C:cytoplasm"/>
    <property type="evidence" value="ECO:0007669"/>
    <property type="project" value="TreeGrafter"/>
</dbReference>
<dbReference type="PANTHER" id="PTHR12227:SF0">
    <property type="entry name" value="GLYCERATE KINASE"/>
    <property type="match status" value="1"/>
</dbReference>
<comment type="catalytic activity">
    <reaction evidence="1">
        <text>(R)-glycerate + ATP = (2R)-3-phosphoglycerate + ADP + H(+)</text>
        <dbReference type="Rhea" id="RHEA:23516"/>
        <dbReference type="ChEBI" id="CHEBI:15378"/>
        <dbReference type="ChEBI" id="CHEBI:16659"/>
        <dbReference type="ChEBI" id="CHEBI:30616"/>
        <dbReference type="ChEBI" id="CHEBI:58272"/>
        <dbReference type="ChEBI" id="CHEBI:456216"/>
        <dbReference type="EC" id="2.7.1.31"/>
    </reaction>
</comment>
<evidence type="ECO:0000256" key="1">
    <source>
        <dbReference type="ARBA" id="ARBA00000694"/>
    </source>
</evidence>
<feature type="domain" description="MOFRL" evidence="9">
    <location>
        <begin position="404"/>
        <end position="516"/>
    </location>
</feature>
<evidence type="ECO:0000256" key="5">
    <source>
        <dbReference type="ARBA" id="ARBA00022679"/>
    </source>
</evidence>
<sequence>MWVVCRSLHLLRQQLSRNNNVNKIHRNKCDMEPNHLTEIFQAAVGAVNPISMIRETVKVCGSHLCVADKTFPLHKPCYVVGFGKAVLGMAVELEKILGPHLKTGIINVPVGIFETFREKPELLPDCDSKLQFIEGAKDNLPDENALKGAIAIKNLAQQLKEEDLLIVLISGGGSALLPLPKQTLKLHEKLQVIKNLTRRGADIKELNCVRKKLSAIKGGGLARIAYPAKVVSLILSDIVGDSLDSIASGPTTPDWNPSNAAWEIIEKYSLSNTVPDAVKDILLQSDDALGHENGLYENGKFAHVYNLIVGNNRKAACSALKAAKNLGYEAAIISTKIEGLVDNISNQYALLAKHLVDFMQHPENSSKRNELKLFLKSLQNELGVEDSAIDEILSLNFKTPLGICIIGAGEPTVVVKSDGGKGGRNQELTLRFSLEVNKFNLKSAEISFLSCGTDGIDGPTDAAGAFGRGNLVQEATEGKICPVEFLLRSDSYTFFSKFNDGMNLIKMGHTGTNVMDIHVMILHVY</sequence>
<dbReference type="GO" id="GO:0005524">
    <property type="term" value="F:ATP binding"/>
    <property type="evidence" value="ECO:0007669"/>
    <property type="project" value="UniProtKB-KW"/>
</dbReference>
<organism evidence="11 12">
    <name type="scientific">Agrilus planipennis</name>
    <name type="common">Emerald ash borer</name>
    <name type="synonym">Agrilus marcopoli</name>
    <dbReference type="NCBI Taxonomy" id="224129"/>
    <lineage>
        <taxon>Eukaryota</taxon>
        <taxon>Metazoa</taxon>
        <taxon>Ecdysozoa</taxon>
        <taxon>Arthropoda</taxon>
        <taxon>Hexapoda</taxon>
        <taxon>Insecta</taxon>
        <taxon>Pterygota</taxon>
        <taxon>Neoptera</taxon>
        <taxon>Endopterygota</taxon>
        <taxon>Coleoptera</taxon>
        <taxon>Polyphaga</taxon>
        <taxon>Elateriformia</taxon>
        <taxon>Buprestoidea</taxon>
        <taxon>Buprestidae</taxon>
        <taxon>Agrilinae</taxon>
        <taxon>Agrilus</taxon>
    </lineage>
</organism>
<dbReference type="PANTHER" id="PTHR12227">
    <property type="entry name" value="GLYCERATE KINASE"/>
    <property type="match status" value="1"/>
</dbReference>
<keyword evidence="6" id="KW-0547">Nucleotide-binding</keyword>
<evidence type="ECO:0000313" key="12">
    <source>
        <dbReference type="RefSeq" id="XP_018324722.1"/>
    </source>
</evidence>
<dbReference type="Gene3D" id="3.40.50.10180">
    <property type="entry name" value="Glycerate kinase, MOFRL-like N-terminal domain"/>
    <property type="match status" value="1"/>
</dbReference>
<accession>A0A1W4WW36</accession>
<feature type="domain" description="MOFRL-associated" evidence="10">
    <location>
        <begin position="36"/>
        <end position="282"/>
    </location>
</feature>
<keyword evidence="7 12" id="KW-0418">Kinase</keyword>
<evidence type="ECO:0000256" key="2">
    <source>
        <dbReference type="ARBA" id="ARBA00005393"/>
    </source>
</evidence>
<dbReference type="Pfam" id="PF05161">
    <property type="entry name" value="MOFRL"/>
    <property type="match status" value="1"/>
</dbReference>
<name>A0A1W4WW36_AGRPL</name>
<evidence type="ECO:0000259" key="9">
    <source>
        <dbReference type="Pfam" id="PF05161"/>
    </source>
</evidence>
<dbReference type="GO" id="GO:0008887">
    <property type="term" value="F:glycerate kinase activity"/>
    <property type="evidence" value="ECO:0007669"/>
    <property type="project" value="UniProtKB-EC"/>
</dbReference>